<dbReference type="OrthoDB" id="691673at2759"/>
<keyword evidence="4 7" id="KW-0808">Transferase</keyword>
<proteinExistence type="inferred from homology"/>
<evidence type="ECO:0000256" key="4">
    <source>
        <dbReference type="ARBA" id="ARBA00022679"/>
    </source>
</evidence>
<evidence type="ECO:0000256" key="3">
    <source>
        <dbReference type="ARBA" id="ARBA00022576"/>
    </source>
</evidence>
<evidence type="ECO:0000313" key="8">
    <source>
        <dbReference type="Proteomes" id="UP000092666"/>
    </source>
</evidence>
<gene>
    <name evidence="7" type="ORF">I316_03029</name>
</gene>
<name>A0A1B9GWR6_9TREE</name>
<evidence type="ECO:0000313" key="7">
    <source>
        <dbReference type="EMBL" id="OCF35477.1"/>
    </source>
</evidence>
<dbReference type="SUPFAM" id="SSF53383">
    <property type="entry name" value="PLP-dependent transferases"/>
    <property type="match status" value="1"/>
</dbReference>
<dbReference type="STRING" id="1296120.A0A1B9GWR6"/>
<dbReference type="PANTHER" id="PTHR42790">
    <property type="entry name" value="AMINOTRANSFERASE"/>
    <property type="match status" value="1"/>
</dbReference>
<keyword evidence="3 7" id="KW-0032">Aminotransferase</keyword>
<dbReference type="InterPro" id="IPR004839">
    <property type="entry name" value="Aminotransferase_I/II_large"/>
</dbReference>
<dbReference type="GO" id="GO:0030170">
    <property type="term" value="F:pyridoxal phosphate binding"/>
    <property type="evidence" value="ECO:0007669"/>
    <property type="project" value="InterPro"/>
</dbReference>
<reference evidence="8" key="2">
    <citation type="submission" date="2013-12" db="EMBL/GenBank/DDBJ databases">
        <title>Evolution of pathogenesis and genome organization in the Tremellales.</title>
        <authorList>
            <person name="Cuomo C."/>
            <person name="Litvintseva A."/>
            <person name="Heitman J."/>
            <person name="Chen Y."/>
            <person name="Sun S."/>
            <person name="Springer D."/>
            <person name="Dromer F."/>
            <person name="Young S."/>
            <person name="Zeng Q."/>
            <person name="Chapman S."/>
            <person name="Gujja S."/>
            <person name="Saif S."/>
            <person name="Birren B."/>
        </authorList>
    </citation>
    <scope>NUCLEOTIDE SEQUENCE [LARGE SCALE GENOMIC DNA]</scope>
    <source>
        <strain evidence="8">BCC8398</strain>
    </source>
</reference>
<evidence type="ECO:0000256" key="5">
    <source>
        <dbReference type="ARBA" id="ARBA00022898"/>
    </source>
</evidence>
<keyword evidence="5" id="KW-0663">Pyridoxal phosphate</keyword>
<dbReference type="Pfam" id="PF00155">
    <property type="entry name" value="Aminotran_1_2"/>
    <property type="match status" value="1"/>
</dbReference>
<keyword evidence="8" id="KW-1185">Reference proteome</keyword>
<evidence type="ECO:0000256" key="1">
    <source>
        <dbReference type="ARBA" id="ARBA00001933"/>
    </source>
</evidence>
<dbReference type="Gene3D" id="3.40.640.10">
    <property type="entry name" value="Type I PLP-dependent aspartate aminotransferase-like (Major domain)"/>
    <property type="match status" value="1"/>
</dbReference>
<feature type="domain" description="Aminotransferase class I/classII large" evidence="6">
    <location>
        <begin position="146"/>
        <end position="384"/>
    </location>
</feature>
<dbReference type="GO" id="GO:0008483">
    <property type="term" value="F:transaminase activity"/>
    <property type="evidence" value="ECO:0007669"/>
    <property type="project" value="UniProtKB-KW"/>
</dbReference>
<sequence length="569" mass="64548">MDSAYDFSTGSRAQYEVALPKAKDFTDHLNRVTKNRAASTLKELYKYQSVPGMIVMAGGIPHPEVFPFETLSATVLAHDAFPLDPPRVPKKNKSVLSWLFSLPKPTISFTIPKYAPKPTDATTIQLSSSLQYAAATGPPALPLFLREYVSKVYRPAYADWDVLVNVGATDGWSKIVNMLVELGDAILVEEWTYPSAENTFLAYECERVPVKMDAEGILPEILEKVLSEWDEEKRGKRRPRILYTIPTGQNPTGATMQLDRKKQVYEICSRFDVIICEDEPYYCLYTGEWTPKGSKSDRSVLEQRLLDSQKKEGPEGNEAYIKSLPPSYLNVDTEGRVIRMDTFSKTSAPGSRLGWITANPLFIERLTRISEVSTQAPSGFATAMTTVMLQQWGFDGYIRWLRGIKATYNMRKTWICDAFADTFHLEFNQNKSLFPNGTRTITCYSRQEPRNRWDEKRDAHHKPLVTFTPPTAGMFIFLGVHVSEHPDYHDLVKKGENATQILVQKLWTNLADNLVLFAPGWYFDAGGEHAIGGNGYGYFRLSFSIATYEETYQAVERFAKVLDKFFHVK</sequence>
<evidence type="ECO:0000256" key="2">
    <source>
        <dbReference type="ARBA" id="ARBA00007441"/>
    </source>
</evidence>
<dbReference type="GO" id="GO:1901605">
    <property type="term" value="P:alpha-amino acid metabolic process"/>
    <property type="evidence" value="ECO:0007669"/>
    <property type="project" value="TreeGrafter"/>
</dbReference>
<protein>
    <submittedName>
        <fullName evidence="7">Aromatic amino acid aminotransferase I</fullName>
    </submittedName>
</protein>
<organism evidence="7 8">
    <name type="scientific">Kwoniella heveanensis BCC8398</name>
    <dbReference type="NCBI Taxonomy" id="1296120"/>
    <lineage>
        <taxon>Eukaryota</taxon>
        <taxon>Fungi</taxon>
        <taxon>Dikarya</taxon>
        <taxon>Basidiomycota</taxon>
        <taxon>Agaricomycotina</taxon>
        <taxon>Tremellomycetes</taxon>
        <taxon>Tremellales</taxon>
        <taxon>Cryptococcaceae</taxon>
        <taxon>Kwoniella</taxon>
    </lineage>
</organism>
<dbReference type="EMBL" id="KI669499">
    <property type="protein sequence ID" value="OCF35477.1"/>
    <property type="molecule type" value="Genomic_DNA"/>
</dbReference>
<evidence type="ECO:0000259" key="6">
    <source>
        <dbReference type="Pfam" id="PF00155"/>
    </source>
</evidence>
<dbReference type="InterPro" id="IPR050859">
    <property type="entry name" value="Class-I_PLP-dep_aminotransf"/>
</dbReference>
<comment type="cofactor">
    <cofactor evidence="1">
        <name>pyridoxal 5'-phosphate</name>
        <dbReference type="ChEBI" id="CHEBI:597326"/>
    </cofactor>
</comment>
<dbReference type="PANTHER" id="PTHR42790:SF1">
    <property type="entry name" value="AROMATIC AMINO ACID AMINOTRANSFERASE, HYPOTHETICAL (EUROFUNG)"/>
    <property type="match status" value="1"/>
</dbReference>
<accession>A0A1B9GWR6</accession>
<dbReference type="InterPro" id="IPR015424">
    <property type="entry name" value="PyrdxlP-dep_Trfase"/>
</dbReference>
<dbReference type="CDD" id="cd00609">
    <property type="entry name" value="AAT_like"/>
    <property type="match status" value="1"/>
</dbReference>
<dbReference type="InterPro" id="IPR015421">
    <property type="entry name" value="PyrdxlP-dep_Trfase_major"/>
</dbReference>
<dbReference type="Proteomes" id="UP000092666">
    <property type="component" value="Unassembled WGS sequence"/>
</dbReference>
<reference evidence="7 8" key="1">
    <citation type="submission" date="2013-07" db="EMBL/GenBank/DDBJ databases">
        <title>The Genome Sequence of Cryptococcus heveanensis BCC8398.</title>
        <authorList>
            <consortium name="The Broad Institute Genome Sequencing Platform"/>
            <person name="Cuomo C."/>
            <person name="Litvintseva A."/>
            <person name="Chen Y."/>
            <person name="Heitman J."/>
            <person name="Sun S."/>
            <person name="Springer D."/>
            <person name="Dromer F."/>
            <person name="Young S.K."/>
            <person name="Zeng Q."/>
            <person name="Gargeya S."/>
            <person name="Fitzgerald M."/>
            <person name="Abouelleil A."/>
            <person name="Alvarado L."/>
            <person name="Berlin A.M."/>
            <person name="Chapman S.B."/>
            <person name="Dewar J."/>
            <person name="Goldberg J."/>
            <person name="Griggs A."/>
            <person name="Gujja S."/>
            <person name="Hansen M."/>
            <person name="Howarth C."/>
            <person name="Imamovic A."/>
            <person name="Larimer J."/>
            <person name="McCowan C."/>
            <person name="Murphy C."/>
            <person name="Pearson M."/>
            <person name="Priest M."/>
            <person name="Roberts A."/>
            <person name="Saif S."/>
            <person name="Shea T."/>
            <person name="Sykes S."/>
            <person name="Wortman J."/>
            <person name="Nusbaum C."/>
            <person name="Birren B."/>
        </authorList>
    </citation>
    <scope>NUCLEOTIDE SEQUENCE [LARGE SCALE GENOMIC DNA]</scope>
    <source>
        <strain evidence="7 8">BCC8398</strain>
    </source>
</reference>
<comment type="similarity">
    <text evidence="2">Belongs to the class-I pyridoxal-phosphate-dependent aminotransferase family.</text>
</comment>
<dbReference type="AlphaFoldDB" id="A0A1B9GWR6"/>